<reference evidence="1" key="1">
    <citation type="journal article" date="2021" name="Front. Plant Sci.">
        <title>Chromosome-Scale Genome Assembly for Chinese Sour Jujube and Insights Into Its Genome Evolution and Domestication Signature.</title>
        <authorList>
            <person name="Shen L.-Y."/>
            <person name="Luo H."/>
            <person name="Wang X.-L."/>
            <person name="Wang X.-M."/>
            <person name="Qiu X.-J."/>
            <person name="Liu H."/>
            <person name="Zhou S.-S."/>
            <person name="Jia K.-H."/>
            <person name="Nie S."/>
            <person name="Bao Y.-T."/>
            <person name="Zhang R.-G."/>
            <person name="Yun Q.-Z."/>
            <person name="Chai Y.-H."/>
            <person name="Lu J.-Y."/>
            <person name="Li Y."/>
            <person name="Zhao S.-W."/>
            <person name="Mao J.-F."/>
            <person name="Jia S.-G."/>
            <person name="Mao Y.-M."/>
        </authorList>
    </citation>
    <scope>NUCLEOTIDE SEQUENCE</scope>
    <source>
        <strain evidence="1">AT0</strain>
        <tissue evidence="1">Leaf</tissue>
    </source>
</reference>
<protein>
    <submittedName>
        <fullName evidence="1">Uncharacterized protein</fullName>
    </submittedName>
</protein>
<name>A0A978VHA9_ZIZJJ</name>
<evidence type="ECO:0000313" key="1">
    <source>
        <dbReference type="EMBL" id="KAH7532478.1"/>
    </source>
</evidence>
<gene>
    <name evidence="1" type="ORF">FEM48_Zijuj04G0024200</name>
</gene>
<organism evidence="1 2">
    <name type="scientific">Ziziphus jujuba var. spinosa</name>
    <dbReference type="NCBI Taxonomy" id="714518"/>
    <lineage>
        <taxon>Eukaryota</taxon>
        <taxon>Viridiplantae</taxon>
        <taxon>Streptophyta</taxon>
        <taxon>Embryophyta</taxon>
        <taxon>Tracheophyta</taxon>
        <taxon>Spermatophyta</taxon>
        <taxon>Magnoliopsida</taxon>
        <taxon>eudicotyledons</taxon>
        <taxon>Gunneridae</taxon>
        <taxon>Pentapetalae</taxon>
        <taxon>rosids</taxon>
        <taxon>fabids</taxon>
        <taxon>Rosales</taxon>
        <taxon>Rhamnaceae</taxon>
        <taxon>Paliureae</taxon>
        <taxon>Ziziphus</taxon>
    </lineage>
</organism>
<proteinExistence type="predicted"/>
<sequence>MAFWRKFLYPVIRQSLIRKPSSCSSISLSRRLFHGKLESLKGPEPLLGSRASRFQWKLNAQRKRLRNFYFSGRKELPFPLLDCGSKLGIGSVIGFSAVIGSISFWSRVGYSMDGRDILVHDDHVESSCASDFEEEPYSLWTFARKFWLPIFFLVTLWMHLDRPITIIATKVILFLLTTKPSRFSVYVFVDELCHQCMRQEPQLYYLKSLYAHKVEVQDYQLFCIATVEVRDQKFILIGILGGWWAWSRSPSP</sequence>
<evidence type="ECO:0000313" key="2">
    <source>
        <dbReference type="Proteomes" id="UP000813462"/>
    </source>
</evidence>
<dbReference type="EMBL" id="JAEACU010000004">
    <property type="protein sequence ID" value="KAH7532478.1"/>
    <property type="molecule type" value="Genomic_DNA"/>
</dbReference>
<comment type="caution">
    <text evidence="1">The sequence shown here is derived from an EMBL/GenBank/DDBJ whole genome shotgun (WGS) entry which is preliminary data.</text>
</comment>
<accession>A0A978VHA9</accession>
<dbReference type="Proteomes" id="UP000813462">
    <property type="component" value="Unassembled WGS sequence"/>
</dbReference>
<dbReference type="AlphaFoldDB" id="A0A978VHA9"/>